<feature type="domain" description="Type VII secretion system protein EssD-like" evidence="1">
    <location>
        <begin position="13"/>
        <end position="135"/>
    </location>
</feature>
<gene>
    <name evidence="2" type="ORF">BDK92_6542</name>
</gene>
<evidence type="ECO:0000313" key="3">
    <source>
        <dbReference type="Proteomes" id="UP000277671"/>
    </source>
</evidence>
<keyword evidence="3" id="KW-1185">Reference proteome</keyword>
<sequence>MNRPLQPNMHYVERHTGYRYSTDGKGRVSSFGGKLQLAHGNRNSYQQGVSGGSDRLSTDQGGHLFAHIFRGPGERINLVPMDRTINLSDWKKMENTWANALKAGSDVQVSGRTFYPPGSSSLRPSHLLVTYQIDNQPPVVVPFRNK</sequence>
<dbReference type="Pfam" id="PF13930">
    <property type="entry name" value="Endonuclea_NS_2"/>
    <property type="match status" value="1"/>
</dbReference>
<organism evidence="2 3">
    <name type="scientific">Micromonospora pisi</name>
    <dbReference type="NCBI Taxonomy" id="589240"/>
    <lineage>
        <taxon>Bacteria</taxon>
        <taxon>Bacillati</taxon>
        <taxon>Actinomycetota</taxon>
        <taxon>Actinomycetes</taxon>
        <taxon>Micromonosporales</taxon>
        <taxon>Micromonosporaceae</taxon>
        <taxon>Micromonospora</taxon>
    </lineage>
</organism>
<evidence type="ECO:0000313" key="2">
    <source>
        <dbReference type="EMBL" id="RKR92110.1"/>
    </source>
</evidence>
<accession>A0A495JSY8</accession>
<dbReference type="InterPro" id="IPR044927">
    <property type="entry name" value="Endonuclea_NS_2"/>
</dbReference>
<dbReference type="RefSeq" id="WP_170208770.1">
    <property type="nucleotide sequence ID" value="NZ_RBKT01000001.1"/>
</dbReference>
<dbReference type="EMBL" id="RBKT01000001">
    <property type="protein sequence ID" value="RKR92110.1"/>
    <property type="molecule type" value="Genomic_DNA"/>
</dbReference>
<comment type="caution">
    <text evidence="2">The sequence shown here is derived from an EMBL/GenBank/DDBJ whole genome shotgun (WGS) entry which is preliminary data.</text>
</comment>
<dbReference type="Proteomes" id="UP000277671">
    <property type="component" value="Unassembled WGS sequence"/>
</dbReference>
<evidence type="ECO:0000259" key="1">
    <source>
        <dbReference type="Pfam" id="PF13930"/>
    </source>
</evidence>
<keyword evidence="2" id="KW-0378">Hydrolase</keyword>
<dbReference type="AlphaFoldDB" id="A0A495JSY8"/>
<keyword evidence="2" id="KW-0255">Endonuclease</keyword>
<name>A0A495JSY8_9ACTN</name>
<reference evidence="2 3" key="1">
    <citation type="submission" date="2018-10" db="EMBL/GenBank/DDBJ databases">
        <title>Sequencing the genomes of 1000 actinobacteria strains.</title>
        <authorList>
            <person name="Klenk H.-P."/>
        </authorList>
    </citation>
    <scope>NUCLEOTIDE SEQUENCE [LARGE SCALE GENOMIC DNA]</scope>
    <source>
        <strain evidence="2 3">DSM 45175</strain>
    </source>
</reference>
<proteinExistence type="predicted"/>
<protein>
    <submittedName>
        <fullName evidence="2">DNA/RNA non-specific endonuclease</fullName>
    </submittedName>
</protein>
<keyword evidence="2" id="KW-0540">Nuclease</keyword>
<dbReference type="GO" id="GO:0004519">
    <property type="term" value="F:endonuclease activity"/>
    <property type="evidence" value="ECO:0007669"/>
    <property type="project" value="UniProtKB-KW"/>
</dbReference>